<keyword evidence="5" id="KW-1185">Reference proteome</keyword>
<dbReference type="EMBL" id="CP073344">
    <property type="protein sequence ID" value="UTW04738.1"/>
    <property type="molecule type" value="Genomic_DNA"/>
</dbReference>
<feature type="region of interest" description="Disordered" evidence="1">
    <location>
        <begin position="373"/>
        <end position="396"/>
    </location>
</feature>
<feature type="domain" description="DUF7939" evidence="3">
    <location>
        <begin position="476"/>
        <end position="561"/>
    </location>
</feature>
<gene>
    <name evidence="4" type="ORF">KDX31_07000</name>
</gene>
<name>A0ABY5GXI6_9GAMM</name>
<dbReference type="InterPro" id="IPR025738">
    <property type="entry name" value="BatD"/>
</dbReference>
<protein>
    <submittedName>
        <fullName evidence="4">BatD family protein</fullName>
    </submittedName>
</protein>
<feature type="region of interest" description="Disordered" evidence="1">
    <location>
        <begin position="439"/>
        <end position="466"/>
    </location>
</feature>
<feature type="transmembrane region" description="Helical" evidence="2">
    <location>
        <begin position="406"/>
        <end position="424"/>
    </location>
</feature>
<dbReference type="Pfam" id="PF25607">
    <property type="entry name" value="DUF7939"/>
    <property type="match status" value="1"/>
</dbReference>
<evidence type="ECO:0000259" key="3">
    <source>
        <dbReference type="Pfam" id="PF25607"/>
    </source>
</evidence>
<organism evidence="4 5">
    <name type="scientific">Amphritea atlantica</name>
    <dbReference type="NCBI Taxonomy" id="355243"/>
    <lineage>
        <taxon>Bacteria</taxon>
        <taxon>Pseudomonadati</taxon>
        <taxon>Pseudomonadota</taxon>
        <taxon>Gammaproteobacteria</taxon>
        <taxon>Oceanospirillales</taxon>
        <taxon>Oceanospirillaceae</taxon>
        <taxon>Amphritea</taxon>
    </lineage>
</organism>
<dbReference type="Proteomes" id="UP001059950">
    <property type="component" value="Chromosome"/>
</dbReference>
<dbReference type="Pfam" id="PF13584">
    <property type="entry name" value="BatD"/>
    <property type="match status" value="2"/>
</dbReference>
<keyword evidence="2" id="KW-0812">Transmembrane</keyword>
<evidence type="ECO:0000313" key="4">
    <source>
        <dbReference type="EMBL" id="UTW04738.1"/>
    </source>
</evidence>
<evidence type="ECO:0000313" key="5">
    <source>
        <dbReference type="Proteomes" id="UP001059950"/>
    </source>
</evidence>
<proteinExistence type="predicted"/>
<dbReference type="InterPro" id="IPR057699">
    <property type="entry name" value="DUF7939"/>
</dbReference>
<evidence type="ECO:0000256" key="1">
    <source>
        <dbReference type="SAM" id="MobiDB-lite"/>
    </source>
</evidence>
<keyword evidence="2" id="KW-1133">Transmembrane helix</keyword>
<keyword evidence="2" id="KW-0472">Membrane</keyword>
<dbReference type="PANTHER" id="PTHR40940:SF1">
    <property type="entry name" value="PROTEIN BATD"/>
    <property type="match status" value="1"/>
</dbReference>
<accession>A0ABY5GXI6</accession>
<sequence length="569" mass="63364">MSHMIHHTRYLIAGLIVLFTSPAWAQLNVFPDRFAITEGETIQLTVEVDQRTSIRPDFSPLTQDFHFLGSKQMTVSSYANGANQNITRWKILLRPRRAGDLQIPMLQLNNEYSQPQLITVEGIAGAAALISNDAFLESSVDSNEVYQNSQLLYSVRLFHIDELPPMSTLSELVIPGTRTIPLGDTQLYSRQMKGQTYQVTEQSYAIFPQQSGLLTIPSAHFSAGPGTPEMDTDPISVDVLPRVSQAIRGYWLPASKITLEDLTDDDNNLVLGESLIRTLKISAEGLLAEQLPALMPLRNELAQITVEDVSLEQRVTAKGVISSRTETIRISPAERGEVTLPEIIIPWWNINQDKSEKVSLAQVILRVEPPSESALSPTVTEMPETEATVKPLSPPVAPSDSNNMRLLIWLLTAIAVISSLGWLYSHSAQRRKNLDIHNAETGEVDANSDTPYPASRKTGRHENSAQETINTRLQNEQKAFNNAIEACNRDIPLEARLLILDWARLFWPGTQFSDSLDLSELNNSKTLELLLIDMESYISGTEADQWSGDLLAQALTHIRENQLTESKHA</sequence>
<reference evidence="4" key="1">
    <citation type="submission" date="2021-04" db="EMBL/GenBank/DDBJ databases">
        <title>Oceanospirillales bacteria with DddD are important DMSP degraders in coastal seawater.</title>
        <authorList>
            <person name="Liu J."/>
        </authorList>
    </citation>
    <scope>NUCLEOTIDE SEQUENCE</scope>
    <source>
        <strain evidence="4">GY6</strain>
    </source>
</reference>
<dbReference type="PANTHER" id="PTHR40940">
    <property type="entry name" value="PROTEIN BATD-RELATED"/>
    <property type="match status" value="1"/>
</dbReference>
<evidence type="ECO:0000256" key="2">
    <source>
        <dbReference type="SAM" id="Phobius"/>
    </source>
</evidence>